<accession>A0A9D3UCX5</accession>
<dbReference type="AlphaFoldDB" id="A0A9D3UCX5"/>
<sequence length="161" mass="18103">MGISCRETNTTIKRNQVQQMEIQRTIGVVMAIMGGKRTKLKAKNIFGALNDRINVFIASYYVLHVQDGVANIRRHPTPSRNEHSDGRGLVVGVVLDVEDELKPESSKSVEESTYFLTIVEEELTDGLNEHTYFQFKMGIEVRVSTGFVDIKCDTQGYSTSK</sequence>
<comment type="caution">
    <text evidence="1">The sequence shown here is derived from an EMBL/GenBank/DDBJ whole genome shotgun (WGS) entry which is preliminary data.</text>
</comment>
<evidence type="ECO:0000313" key="2">
    <source>
        <dbReference type="Proteomes" id="UP000828251"/>
    </source>
</evidence>
<evidence type="ECO:0000313" key="1">
    <source>
        <dbReference type="EMBL" id="KAH1038295.1"/>
    </source>
</evidence>
<gene>
    <name evidence="1" type="ORF">J1N35_040038</name>
</gene>
<organism evidence="1 2">
    <name type="scientific">Gossypium stocksii</name>
    <dbReference type="NCBI Taxonomy" id="47602"/>
    <lineage>
        <taxon>Eukaryota</taxon>
        <taxon>Viridiplantae</taxon>
        <taxon>Streptophyta</taxon>
        <taxon>Embryophyta</taxon>
        <taxon>Tracheophyta</taxon>
        <taxon>Spermatophyta</taxon>
        <taxon>Magnoliopsida</taxon>
        <taxon>eudicotyledons</taxon>
        <taxon>Gunneridae</taxon>
        <taxon>Pentapetalae</taxon>
        <taxon>rosids</taxon>
        <taxon>malvids</taxon>
        <taxon>Malvales</taxon>
        <taxon>Malvaceae</taxon>
        <taxon>Malvoideae</taxon>
        <taxon>Gossypium</taxon>
    </lineage>
</organism>
<name>A0A9D3UCX5_9ROSI</name>
<protein>
    <submittedName>
        <fullName evidence="1">Uncharacterized protein</fullName>
    </submittedName>
</protein>
<dbReference type="EMBL" id="JAIQCV010000012">
    <property type="protein sequence ID" value="KAH1038295.1"/>
    <property type="molecule type" value="Genomic_DNA"/>
</dbReference>
<proteinExistence type="predicted"/>
<keyword evidence="2" id="KW-1185">Reference proteome</keyword>
<reference evidence="1 2" key="1">
    <citation type="journal article" date="2021" name="Plant Biotechnol. J.">
        <title>Multi-omics assisted identification of the key and species-specific regulatory components of drought-tolerant mechanisms in Gossypium stocksii.</title>
        <authorList>
            <person name="Yu D."/>
            <person name="Ke L."/>
            <person name="Zhang D."/>
            <person name="Wu Y."/>
            <person name="Sun Y."/>
            <person name="Mei J."/>
            <person name="Sun J."/>
            <person name="Sun Y."/>
        </authorList>
    </citation>
    <scope>NUCLEOTIDE SEQUENCE [LARGE SCALE GENOMIC DNA]</scope>
    <source>
        <strain evidence="2">cv. E1</strain>
        <tissue evidence="1">Leaf</tissue>
    </source>
</reference>
<dbReference type="Proteomes" id="UP000828251">
    <property type="component" value="Unassembled WGS sequence"/>
</dbReference>